<accession>A0A0R0LWG1</accession>
<dbReference type="EMBL" id="LGUB01000244">
    <property type="protein sequence ID" value="KRH93702.1"/>
    <property type="molecule type" value="Genomic_DNA"/>
</dbReference>
<dbReference type="AlphaFoldDB" id="A0A0R0LWG1"/>
<organism evidence="3 4">
    <name type="scientific">Pseudoloma neurophilia</name>
    <dbReference type="NCBI Taxonomy" id="146866"/>
    <lineage>
        <taxon>Eukaryota</taxon>
        <taxon>Fungi</taxon>
        <taxon>Fungi incertae sedis</taxon>
        <taxon>Microsporidia</taxon>
        <taxon>Pseudoloma</taxon>
    </lineage>
</organism>
<keyword evidence="1" id="KW-0378">Hydrolase</keyword>
<dbReference type="GO" id="GO:0008081">
    <property type="term" value="F:phosphoric diester hydrolase activity"/>
    <property type="evidence" value="ECO:0007669"/>
    <property type="project" value="InterPro"/>
</dbReference>
<name>A0A0R0LWG1_9MICR</name>
<comment type="caution">
    <text evidence="3">The sequence shown here is derived from an EMBL/GenBank/DDBJ whole genome shotgun (WGS) entry which is preliminary data.</text>
</comment>
<feature type="domain" description="GP-PDE" evidence="2">
    <location>
        <begin position="172"/>
        <end position="459"/>
    </location>
</feature>
<dbReference type="PANTHER" id="PTHR22958:SF1">
    <property type="entry name" value="GLYCEROPHOSPHOCHOLINE PHOSPHODIESTERASE GPCPD1"/>
    <property type="match status" value="1"/>
</dbReference>
<evidence type="ECO:0000313" key="3">
    <source>
        <dbReference type="EMBL" id="KRH93702.1"/>
    </source>
</evidence>
<protein>
    <submittedName>
        <fullName evidence="3">Putative starch-binding protein</fullName>
    </submittedName>
</protein>
<dbReference type="SUPFAM" id="SSF51695">
    <property type="entry name" value="PLC-like phosphodiesterases"/>
    <property type="match status" value="1"/>
</dbReference>
<dbReference type="Gene3D" id="3.20.20.190">
    <property type="entry name" value="Phosphatidylinositol (PI) phosphodiesterase"/>
    <property type="match status" value="1"/>
</dbReference>
<reference evidence="3 4" key="1">
    <citation type="submission" date="2015-07" db="EMBL/GenBank/DDBJ databases">
        <title>The genome of Pseudoloma neurophilia, a relevant intracellular parasite of the zebrafish.</title>
        <authorList>
            <person name="Ndikumana S."/>
            <person name="Pelin A."/>
            <person name="Sanders J."/>
            <person name="Corradi N."/>
        </authorList>
    </citation>
    <scope>NUCLEOTIDE SEQUENCE [LARGE SCALE GENOMIC DNA]</scope>
    <source>
        <strain evidence="3 4">MK1</strain>
    </source>
</reference>
<evidence type="ECO:0000259" key="2">
    <source>
        <dbReference type="PROSITE" id="PS51704"/>
    </source>
</evidence>
<evidence type="ECO:0000313" key="4">
    <source>
        <dbReference type="Proteomes" id="UP000051530"/>
    </source>
</evidence>
<dbReference type="InterPro" id="IPR051578">
    <property type="entry name" value="GDPD"/>
</dbReference>
<dbReference type="InterPro" id="IPR030395">
    <property type="entry name" value="GP_PDE_dom"/>
</dbReference>
<evidence type="ECO:0000256" key="1">
    <source>
        <dbReference type="ARBA" id="ARBA00022801"/>
    </source>
</evidence>
<dbReference type="OrthoDB" id="197419at2759"/>
<dbReference type="Pfam" id="PF03009">
    <property type="entry name" value="GDPD"/>
    <property type="match status" value="1"/>
</dbReference>
<sequence length="459" mass="52880">MAVGMDVYSIIHFLLVKCMEYGNIPEADVFVSVNADGFYMKTKKLRKTKKMNDDVMRSLPVNVNEELSLNESEKLNLDGRSKNKFKADTRFGLKDSSSLVSNKKQDSKTRRTRSHDLIECETVELLPFSINMITLASSGLGQQRKHVKPEKEQKSKDQEKDLIIYENTPGEMLVLGHRGCGTNTFNKNSKYCENTLPSILNACKMVDGVEIDVQLLKDGTVVLFHDFIIMFDGKPTILHDLTFDQFIEALAKTFEKHPDLQPKDFLFKHVLKQFPNDKIINIELKYPTESDLKEINSNGIKFTQSAMTYLNEVQKVVTESDKQMFFSSFNLDIALSMKQRKPEAAVYFIKDFKPKGDPAKKPFEYEGIKTYEPKDVDKFEEDPLQLIQLQDELKKAKDEKLTGVVLHFDLLPNQEIFDYLTDMDLKVIVYGKKLSERKWKLNTQAVIVDDVEKYKKQSE</sequence>
<dbReference type="GO" id="GO:0046475">
    <property type="term" value="P:glycerophospholipid catabolic process"/>
    <property type="evidence" value="ECO:0007669"/>
    <property type="project" value="TreeGrafter"/>
</dbReference>
<gene>
    <name evidence="3" type="ORF">M153_6420003267</name>
</gene>
<dbReference type="PANTHER" id="PTHR22958">
    <property type="entry name" value="GLYCEROPHOSPHORYL DIESTER PHOSPHODIESTERASE"/>
    <property type="match status" value="1"/>
</dbReference>
<dbReference type="Proteomes" id="UP000051530">
    <property type="component" value="Unassembled WGS sequence"/>
</dbReference>
<keyword evidence="4" id="KW-1185">Reference proteome</keyword>
<proteinExistence type="predicted"/>
<dbReference type="VEuPathDB" id="MicrosporidiaDB:M153_6420003267"/>
<dbReference type="InterPro" id="IPR017946">
    <property type="entry name" value="PLC-like_Pdiesterase_TIM-brl"/>
</dbReference>
<dbReference type="PROSITE" id="PS51704">
    <property type="entry name" value="GP_PDE"/>
    <property type="match status" value="1"/>
</dbReference>